<dbReference type="AlphaFoldDB" id="A0A409WZI5"/>
<dbReference type="GO" id="GO:0003676">
    <property type="term" value="F:nucleic acid binding"/>
    <property type="evidence" value="ECO:0007669"/>
    <property type="project" value="InterPro"/>
</dbReference>
<dbReference type="OrthoDB" id="2355984at2759"/>
<accession>A0A409WZI5</accession>
<evidence type="ECO:0000313" key="5">
    <source>
        <dbReference type="EMBL" id="PPQ83882.1"/>
    </source>
</evidence>
<feature type="compositionally biased region" description="Polar residues" evidence="2">
    <location>
        <begin position="79"/>
        <end position="92"/>
    </location>
</feature>
<sequence>MTRDGQPTNTEKQASTPQAQTSQAGEKRGSGGSKEKGRADSGNSHSLGQGSSSTLSGESPSNPSFQSSGQSPGSRGDDTNATIDSGNNSQPPGSLVGEGSNQQAKSSRSDNEMREILDGIIAQLQRGAITKLNATSRVCEFIQSFTTVGDETKEVIIGTYLGEINATETRSSPKACTQLASEERCRQPTSRSSRARSPEARTNRSALDEFIESVANESRPGSPDGEDAHISKRRRLKRSQMPWFTQEQSDSFVQRPSCTRTTQILELFNGDLQSVKFFIKTSPSAPQGFPLSQWKRIFRGEPVDLDHVFSSLHRVTIDEERKGKIGESTINLGTSEASKKVKTAADWATAWRRAARATTFAFNHRERELNEYGDYIERHFAAKHQSSHASIILYDAAIRTLVGGGQHTLLTDHDQFTHLYAAIVMSDGVDHVSATSARRPIRSGSRTEICNKFNAGFCNFKDDCRFLHLCKKCGKSGHGKHDCPTNESRK</sequence>
<feature type="compositionally biased region" description="Low complexity" evidence="2">
    <location>
        <begin position="41"/>
        <end position="74"/>
    </location>
</feature>
<dbReference type="EMBL" id="NHYE01004556">
    <property type="protein sequence ID" value="PPQ83882.1"/>
    <property type="molecule type" value="Genomic_DNA"/>
</dbReference>
<keyword evidence="1" id="KW-0862">Zinc</keyword>
<evidence type="ECO:0008006" key="7">
    <source>
        <dbReference type="Google" id="ProtNLM"/>
    </source>
</evidence>
<feature type="region of interest" description="Disordered" evidence="2">
    <location>
        <begin position="1"/>
        <end position="111"/>
    </location>
</feature>
<evidence type="ECO:0000256" key="2">
    <source>
        <dbReference type="SAM" id="MobiDB-lite"/>
    </source>
</evidence>
<dbReference type="PROSITE" id="PS50158">
    <property type="entry name" value="ZF_CCHC"/>
    <property type="match status" value="1"/>
</dbReference>
<evidence type="ECO:0000256" key="1">
    <source>
        <dbReference type="PROSITE-ProRule" id="PRU00723"/>
    </source>
</evidence>
<dbReference type="Proteomes" id="UP000284706">
    <property type="component" value="Unassembled WGS sequence"/>
</dbReference>
<dbReference type="InterPro" id="IPR001878">
    <property type="entry name" value="Znf_CCHC"/>
</dbReference>
<feature type="domain" description="C3H1-type" evidence="3">
    <location>
        <begin position="444"/>
        <end position="471"/>
    </location>
</feature>
<protein>
    <recommendedName>
        <fullName evidence="7">CCHC-type domain-containing protein</fullName>
    </recommendedName>
</protein>
<feature type="compositionally biased region" description="Low complexity" evidence="2">
    <location>
        <begin position="13"/>
        <end position="24"/>
    </location>
</feature>
<feature type="domain" description="CCHC-type" evidence="4">
    <location>
        <begin position="470"/>
        <end position="484"/>
    </location>
</feature>
<evidence type="ECO:0000259" key="3">
    <source>
        <dbReference type="PROSITE" id="PS50103"/>
    </source>
</evidence>
<feature type="compositionally biased region" description="Basic and acidic residues" evidence="2">
    <location>
        <begin position="25"/>
        <end position="39"/>
    </location>
</feature>
<evidence type="ECO:0000313" key="6">
    <source>
        <dbReference type="Proteomes" id="UP000284706"/>
    </source>
</evidence>
<keyword evidence="1" id="KW-0863">Zinc-finger</keyword>
<dbReference type="InParanoid" id="A0A409WZI5"/>
<feature type="compositionally biased region" description="Polar residues" evidence="2">
    <location>
        <begin position="1"/>
        <end position="12"/>
    </location>
</feature>
<feature type="compositionally biased region" description="Polar residues" evidence="2">
    <location>
        <begin position="168"/>
        <end position="180"/>
    </location>
</feature>
<feature type="region of interest" description="Disordered" evidence="2">
    <location>
        <begin position="168"/>
        <end position="239"/>
    </location>
</feature>
<organism evidence="5 6">
    <name type="scientific">Gymnopilus dilepis</name>
    <dbReference type="NCBI Taxonomy" id="231916"/>
    <lineage>
        <taxon>Eukaryota</taxon>
        <taxon>Fungi</taxon>
        <taxon>Dikarya</taxon>
        <taxon>Basidiomycota</taxon>
        <taxon>Agaricomycotina</taxon>
        <taxon>Agaricomycetes</taxon>
        <taxon>Agaricomycetidae</taxon>
        <taxon>Agaricales</taxon>
        <taxon>Agaricineae</taxon>
        <taxon>Hymenogastraceae</taxon>
        <taxon>Gymnopilus</taxon>
    </lineage>
</organism>
<keyword evidence="1" id="KW-0479">Metal-binding</keyword>
<proteinExistence type="predicted"/>
<dbReference type="STRING" id="231916.A0A409WZI5"/>
<gene>
    <name evidence="5" type="ORF">CVT26_009369</name>
</gene>
<dbReference type="GO" id="GO:0008270">
    <property type="term" value="F:zinc ion binding"/>
    <property type="evidence" value="ECO:0007669"/>
    <property type="project" value="UniProtKB-KW"/>
</dbReference>
<comment type="caution">
    <text evidence="5">The sequence shown here is derived from an EMBL/GenBank/DDBJ whole genome shotgun (WGS) entry which is preliminary data.</text>
</comment>
<reference evidence="5 6" key="1">
    <citation type="journal article" date="2018" name="Evol. Lett.">
        <title>Horizontal gene cluster transfer increased hallucinogenic mushroom diversity.</title>
        <authorList>
            <person name="Reynolds H.T."/>
            <person name="Vijayakumar V."/>
            <person name="Gluck-Thaler E."/>
            <person name="Korotkin H.B."/>
            <person name="Matheny P.B."/>
            <person name="Slot J.C."/>
        </authorList>
    </citation>
    <scope>NUCLEOTIDE SEQUENCE [LARGE SCALE GENOMIC DNA]</scope>
    <source>
        <strain evidence="5 6">SRW20</strain>
    </source>
</reference>
<feature type="zinc finger region" description="C3H1-type" evidence="1">
    <location>
        <begin position="444"/>
        <end position="471"/>
    </location>
</feature>
<evidence type="ECO:0000259" key="4">
    <source>
        <dbReference type="PROSITE" id="PS50158"/>
    </source>
</evidence>
<dbReference type="InterPro" id="IPR000571">
    <property type="entry name" value="Znf_CCCH"/>
</dbReference>
<dbReference type="PROSITE" id="PS50103">
    <property type="entry name" value="ZF_C3H1"/>
    <property type="match status" value="1"/>
</dbReference>
<keyword evidence="6" id="KW-1185">Reference proteome</keyword>
<name>A0A409WZI5_9AGAR</name>